<feature type="non-terminal residue" evidence="1">
    <location>
        <position position="212"/>
    </location>
</feature>
<dbReference type="EMBL" id="ASPP01050496">
    <property type="protein sequence ID" value="ETN97207.1"/>
    <property type="molecule type" value="Genomic_DNA"/>
</dbReference>
<dbReference type="Proteomes" id="UP000023152">
    <property type="component" value="Unassembled WGS sequence"/>
</dbReference>
<evidence type="ECO:0000313" key="2">
    <source>
        <dbReference type="Proteomes" id="UP000023152"/>
    </source>
</evidence>
<proteinExistence type="predicted"/>
<reference evidence="1 2" key="1">
    <citation type="journal article" date="2013" name="Curr. Biol.">
        <title>The Genome of the Foraminiferan Reticulomyxa filosa.</title>
        <authorList>
            <person name="Glockner G."/>
            <person name="Hulsmann N."/>
            <person name="Schleicher M."/>
            <person name="Noegel A.A."/>
            <person name="Eichinger L."/>
            <person name="Gallinger C."/>
            <person name="Pawlowski J."/>
            <person name="Sierra R."/>
            <person name="Euteneuer U."/>
            <person name="Pillet L."/>
            <person name="Moustafa A."/>
            <person name="Platzer M."/>
            <person name="Groth M."/>
            <person name="Szafranski K."/>
            <person name="Schliwa M."/>
        </authorList>
    </citation>
    <scope>NUCLEOTIDE SEQUENCE [LARGE SCALE GENOMIC DNA]</scope>
</reference>
<evidence type="ECO:0000313" key="1">
    <source>
        <dbReference type="EMBL" id="ETN97207.1"/>
    </source>
</evidence>
<protein>
    <submittedName>
        <fullName evidence="1">Uncharacterized protein</fullName>
    </submittedName>
</protein>
<gene>
    <name evidence="1" type="ORF">RFI_40324</name>
</gene>
<sequence length="212" mass="24392">AIKKKVDSRQELINIFVASVGNEALVPLFDEDKITDLELHLWKVKVCYQACFPFSWNFHMWCLDKLQIISDDTLNAESIRINGKVSKTCALLKSKLDKDGDDVFLTLNQCSLETCEFYAKDVIRGKFHAYFSMEDSDQIAEILKDIVLCMVQMVIGENSIPSIETVLYYFENVITKYVQLVFLFKDETVVISEIRKTLSNCESTMPLEQLTM</sequence>
<feature type="non-terminal residue" evidence="1">
    <location>
        <position position="1"/>
    </location>
</feature>
<organism evidence="1 2">
    <name type="scientific">Reticulomyxa filosa</name>
    <dbReference type="NCBI Taxonomy" id="46433"/>
    <lineage>
        <taxon>Eukaryota</taxon>
        <taxon>Sar</taxon>
        <taxon>Rhizaria</taxon>
        <taxon>Retaria</taxon>
        <taxon>Foraminifera</taxon>
        <taxon>Monothalamids</taxon>
        <taxon>Reticulomyxidae</taxon>
        <taxon>Reticulomyxa</taxon>
    </lineage>
</organism>
<name>X6L6Y9_RETFI</name>
<dbReference type="AlphaFoldDB" id="X6L6Y9"/>
<accession>X6L6Y9</accession>
<keyword evidence="2" id="KW-1185">Reference proteome</keyword>
<comment type="caution">
    <text evidence="1">The sequence shown here is derived from an EMBL/GenBank/DDBJ whole genome shotgun (WGS) entry which is preliminary data.</text>
</comment>